<dbReference type="OrthoDB" id="407355at2759"/>
<feature type="region of interest" description="Disordered" evidence="12">
    <location>
        <begin position="1"/>
        <end position="23"/>
    </location>
</feature>
<evidence type="ECO:0000256" key="11">
    <source>
        <dbReference type="ARBA" id="ARBA00082826"/>
    </source>
</evidence>
<evidence type="ECO:0000313" key="14">
    <source>
        <dbReference type="EMBL" id="KAF3332995.1"/>
    </source>
</evidence>
<keyword evidence="8" id="KW-0809">Transit peptide</keyword>
<name>A0A833QUJ1_9POAL</name>
<dbReference type="InterPro" id="IPR023584">
    <property type="entry name" value="Ribosome_recyc_fac_dom"/>
</dbReference>
<evidence type="ECO:0000313" key="15">
    <source>
        <dbReference type="Proteomes" id="UP000623129"/>
    </source>
</evidence>
<dbReference type="PANTHER" id="PTHR20982">
    <property type="entry name" value="RIBOSOME RECYCLING FACTOR"/>
    <property type="match status" value="1"/>
</dbReference>
<dbReference type="HAMAP" id="MF_00040">
    <property type="entry name" value="RRF"/>
    <property type="match status" value="1"/>
</dbReference>
<keyword evidence="7" id="KW-0648">Protein biosynthesis</keyword>
<evidence type="ECO:0000256" key="8">
    <source>
        <dbReference type="ARBA" id="ARBA00022946"/>
    </source>
</evidence>
<dbReference type="GO" id="GO:0032544">
    <property type="term" value="P:plastid translation"/>
    <property type="evidence" value="ECO:0007669"/>
    <property type="project" value="TreeGrafter"/>
</dbReference>
<evidence type="ECO:0000256" key="3">
    <source>
        <dbReference type="ARBA" id="ARBA00005912"/>
    </source>
</evidence>
<dbReference type="FunFam" id="3.30.1360.40:FF:000001">
    <property type="entry name" value="Ribosome-recycling factor"/>
    <property type="match status" value="1"/>
</dbReference>
<dbReference type="GO" id="GO:0009507">
    <property type="term" value="C:chloroplast"/>
    <property type="evidence" value="ECO:0007669"/>
    <property type="project" value="UniProtKB-SubCell"/>
</dbReference>
<dbReference type="InterPro" id="IPR036191">
    <property type="entry name" value="RRF_sf"/>
</dbReference>
<dbReference type="AlphaFoldDB" id="A0A833QUJ1"/>
<dbReference type="CDD" id="cd00520">
    <property type="entry name" value="RRF"/>
    <property type="match status" value="1"/>
</dbReference>
<gene>
    <name evidence="14" type="ORF">FCM35_KLT02572</name>
</gene>
<comment type="similarity">
    <text evidence="3">Belongs to the RRF family.</text>
</comment>
<evidence type="ECO:0000256" key="12">
    <source>
        <dbReference type="SAM" id="MobiDB-lite"/>
    </source>
</evidence>
<dbReference type="InterPro" id="IPR002661">
    <property type="entry name" value="Ribosome_recyc_fac"/>
</dbReference>
<evidence type="ECO:0000256" key="9">
    <source>
        <dbReference type="ARBA" id="ARBA00023054"/>
    </source>
</evidence>
<accession>A0A833QUJ1</accession>
<dbReference type="Gene3D" id="3.30.1360.40">
    <property type="match status" value="1"/>
</dbReference>
<organism evidence="14 15">
    <name type="scientific">Carex littledalei</name>
    <dbReference type="NCBI Taxonomy" id="544730"/>
    <lineage>
        <taxon>Eukaryota</taxon>
        <taxon>Viridiplantae</taxon>
        <taxon>Streptophyta</taxon>
        <taxon>Embryophyta</taxon>
        <taxon>Tracheophyta</taxon>
        <taxon>Spermatophyta</taxon>
        <taxon>Magnoliopsida</taxon>
        <taxon>Liliopsida</taxon>
        <taxon>Poales</taxon>
        <taxon>Cyperaceae</taxon>
        <taxon>Cyperoideae</taxon>
        <taxon>Cariceae</taxon>
        <taxon>Carex</taxon>
        <taxon>Carex subgen. Euthyceras</taxon>
    </lineage>
</organism>
<dbReference type="FunFam" id="1.10.132.20:FF:000017">
    <property type="entry name" value="Ribosome-recycling factor chloroplastic"/>
    <property type="match status" value="1"/>
</dbReference>
<sequence>MAGLQPFSPASTHPRLSVPSSVSRPHRLGLNILRCHYIVNSSISRCSFSNYARMQEGKAVFFYCPSLIEFSQKREVVTYATTEEIQAEKSLVEGNAKEKMEKAIDAVKASFNTVRTGRSNPAMLDRIEVEYFGTPVSLNSMAQISTPDGSSLLVQPYDKSSLKEIEKAIVKSNLGLTPTNDGQVIRVNLPPLTSERRKELLKVVGKLTEEGKVAIRNVRRDALKAYSKLEKGKKLSKDNVRDLSDDIQKLTDLYVKKVEALQREKEKDALDILRM</sequence>
<protein>
    <recommendedName>
        <fullName evidence="4">Ribosome-recycling factor, chloroplastic</fullName>
    </recommendedName>
    <alternativeName>
        <fullName evidence="11">Protein OsL8</fullName>
    </alternativeName>
    <alternativeName>
        <fullName evidence="10">Ribosome-releasing factor, chloroplastic</fullName>
    </alternativeName>
</protein>
<keyword evidence="5" id="KW-0150">Chloroplast</keyword>
<feature type="domain" description="Ribosome recycling factor" evidence="13">
    <location>
        <begin position="108"/>
        <end position="268"/>
    </location>
</feature>
<reference evidence="14" key="1">
    <citation type="submission" date="2020-01" db="EMBL/GenBank/DDBJ databases">
        <title>Genome sequence of Kobresia littledalei, the first chromosome-level genome in the family Cyperaceae.</title>
        <authorList>
            <person name="Qu G."/>
        </authorList>
    </citation>
    <scope>NUCLEOTIDE SEQUENCE</scope>
    <source>
        <strain evidence="14">C.B.Clarke</strain>
        <tissue evidence="14">Leaf</tissue>
    </source>
</reference>
<proteinExistence type="inferred from homology"/>
<dbReference type="GO" id="GO:0043023">
    <property type="term" value="F:ribosomal large subunit binding"/>
    <property type="evidence" value="ECO:0007669"/>
    <property type="project" value="TreeGrafter"/>
</dbReference>
<dbReference type="SUPFAM" id="SSF55194">
    <property type="entry name" value="Ribosome recycling factor, RRF"/>
    <property type="match status" value="1"/>
</dbReference>
<keyword evidence="15" id="KW-1185">Reference proteome</keyword>
<evidence type="ECO:0000256" key="5">
    <source>
        <dbReference type="ARBA" id="ARBA00022528"/>
    </source>
</evidence>
<evidence type="ECO:0000256" key="6">
    <source>
        <dbReference type="ARBA" id="ARBA00022640"/>
    </source>
</evidence>
<dbReference type="Pfam" id="PF01765">
    <property type="entry name" value="RRF"/>
    <property type="match status" value="1"/>
</dbReference>
<keyword evidence="9" id="KW-0175">Coiled coil</keyword>
<keyword evidence="6" id="KW-0934">Plastid</keyword>
<feature type="compositionally biased region" description="Low complexity" evidence="12">
    <location>
        <begin position="13"/>
        <end position="23"/>
    </location>
</feature>
<dbReference type="NCBIfam" id="TIGR00496">
    <property type="entry name" value="frr"/>
    <property type="match status" value="1"/>
</dbReference>
<comment type="subcellular location">
    <subcellularLocation>
        <location evidence="2">Plastid</location>
        <location evidence="2">Chloroplast</location>
    </subcellularLocation>
</comment>
<evidence type="ECO:0000256" key="1">
    <source>
        <dbReference type="ARBA" id="ARBA00002952"/>
    </source>
</evidence>
<evidence type="ECO:0000256" key="2">
    <source>
        <dbReference type="ARBA" id="ARBA00004229"/>
    </source>
</evidence>
<dbReference type="Proteomes" id="UP000623129">
    <property type="component" value="Unassembled WGS sequence"/>
</dbReference>
<dbReference type="Gene3D" id="1.10.132.20">
    <property type="entry name" value="Ribosome-recycling factor"/>
    <property type="match status" value="1"/>
</dbReference>
<comment type="function">
    <text evidence="1">Responsible for the release of ribosomes from messenger RNA at the termination of chloroplastic protein biosynthesis.</text>
</comment>
<evidence type="ECO:0000256" key="7">
    <source>
        <dbReference type="ARBA" id="ARBA00022917"/>
    </source>
</evidence>
<comment type="caution">
    <text evidence="14">The sequence shown here is derived from an EMBL/GenBank/DDBJ whole genome shotgun (WGS) entry which is preliminary data.</text>
</comment>
<evidence type="ECO:0000256" key="4">
    <source>
        <dbReference type="ARBA" id="ARBA00014063"/>
    </source>
</evidence>
<evidence type="ECO:0000256" key="10">
    <source>
        <dbReference type="ARBA" id="ARBA00032397"/>
    </source>
</evidence>
<dbReference type="EMBL" id="SWLB01000011">
    <property type="protein sequence ID" value="KAF3332995.1"/>
    <property type="molecule type" value="Genomic_DNA"/>
</dbReference>
<dbReference type="PANTHER" id="PTHR20982:SF3">
    <property type="entry name" value="MITOCHONDRIAL RIBOSOME RECYCLING FACTOR PSEUDO 1"/>
    <property type="match status" value="1"/>
</dbReference>
<evidence type="ECO:0000259" key="13">
    <source>
        <dbReference type="Pfam" id="PF01765"/>
    </source>
</evidence>